<feature type="non-terminal residue" evidence="3">
    <location>
        <position position="1"/>
    </location>
</feature>
<dbReference type="Pfam" id="PF00106">
    <property type="entry name" value="adh_short"/>
    <property type="match status" value="1"/>
</dbReference>
<dbReference type="PROSITE" id="PS00061">
    <property type="entry name" value="ADH_SHORT"/>
    <property type="match status" value="1"/>
</dbReference>
<name>A0A7R9M6C5_9ACAR</name>
<comment type="similarity">
    <text evidence="1">Belongs to the short-chain dehydrogenases/reductases (SDR) family.</text>
</comment>
<dbReference type="PANTHER" id="PTHR24322">
    <property type="entry name" value="PKSB"/>
    <property type="match status" value="1"/>
</dbReference>
<dbReference type="InterPro" id="IPR036291">
    <property type="entry name" value="NAD(P)-bd_dom_sf"/>
</dbReference>
<dbReference type="OrthoDB" id="10253736at2759"/>
<evidence type="ECO:0000256" key="1">
    <source>
        <dbReference type="ARBA" id="ARBA00006484"/>
    </source>
</evidence>
<dbReference type="GO" id="GO:0016616">
    <property type="term" value="F:oxidoreductase activity, acting on the CH-OH group of donors, NAD or NADP as acceptor"/>
    <property type="evidence" value="ECO:0007669"/>
    <property type="project" value="TreeGrafter"/>
</dbReference>
<dbReference type="PANTHER" id="PTHR24322:SF736">
    <property type="entry name" value="RETINOL DEHYDROGENASE 10"/>
    <property type="match status" value="1"/>
</dbReference>
<dbReference type="AlphaFoldDB" id="A0A7R9M6C5"/>
<dbReference type="Gene3D" id="3.40.50.720">
    <property type="entry name" value="NAD(P)-binding Rossmann-like Domain"/>
    <property type="match status" value="1"/>
</dbReference>
<evidence type="ECO:0000313" key="4">
    <source>
        <dbReference type="Proteomes" id="UP000728032"/>
    </source>
</evidence>
<organism evidence="3">
    <name type="scientific">Oppiella nova</name>
    <dbReference type="NCBI Taxonomy" id="334625"/>
    <lineage>
        <taxon>Eukaryota</taxon>
        <taxon>Metazoa</taxon>
        <taxon>Ecdysozoa</taxon>
        <taxon>Arthropoda</taxon>
        <taxon>Chelicerata</taxon>
        <taxon>Arachnida</taxon>
        <taxon>Acari</taxon>
        <taxon>Acariformes</taxon>
        <taxon>Sarcoptiformes</taxon>
        <taxon>Oribatida</taxon>
        <taxon>Brachypylina</taxon>
        <taxon>Oppioidea</taxon>
        <taxon>Oppiidae</taxon>
        <taxon>Oppiella</taxon>
    </lineage>
</organism>
<sequence>TLKAFLPDMMTSTRGTTGTDTPNKGYGHLVSVASVAGLSGSVRLADYCASKFAAVGLEESLRLELQCDGYTGIRSTVVCPYFINTGMFAGVSSSIIPIMEPTWVADEIMAAILTNQEVLVIPKLFYTLVALKSYVYF</sequence>
<keyword evidence="2" id="KW-0560">Oxidoreductase</keyword>
<gene>
    <name evidence="3" type="ORF">ONB1V03_LOCUS9764</name>
</gene>
<dbReference type="Proteomes" id="UP000728032">
    <property type="component" value="Unassembled WGS sequence"/>
</dbReference>
<dbReference type="SUPFAM" id="SSF51735">
    <property type="entry name" value="NAD(P)-binding Rossmann-fold domains"/>
    <property type="match status" value="1"/>
</dbReference>
<accession>A0A7R9M6C5</accession>
<keyword evidence="4" id="KW-1185">Reference proteome</keyword>
<proteinExistence type="inferred from homology"/>
<evidence type="ECO:0000256" key="2">
    <source>
        <dbReference type="ARBA" id="ARBA00023002"/>
    </source>
</evidence>
<protein>
    <submittedName>
        <fullName evidence="3">Uncharacterized protein</fullName>
    </submittedName>
</protein>
<reference evidence="3" key="1">
    <citation type="submission" date="2020-11" db="EMBL/GenBank/DDBJ databases">
        <authorList>
            <person name="Tran Van P."/>
        </authorList>
    </citation>
    <scope>NUCLEOTIDE SEQUENCE</scope>
</reference>
<dbReference type="EMBL" id="CAJPVJ010006275">
    <property type="protein sequence ID" value="CAG2170293.1"/>
    <property type="molecule type" value="Genomic_DNA"/>
</dbReference>
<dbReference type="PRINTS" id="PR00081">
    <property type="entry name" value="GDHRDH"/>
</dbReference>
<dbReference type="InterPro" id="IPR002347">
    <property type="entry name" value="SDR_fam"/>
</dbReference>
<dbReference type="EMBL" id="OC921100">
    <property type="protein sequence ID" value="CAD7653106.1"/>
    <property type="molecule type" value="Genomic_DNA"/>
</dbReference>
<dbReference type="GO" id="GO:0005811">
    <property type="term" value="C:lipid droplet"/>
    <property type="evidence" value="ECO:0007669"/>
    <property type="project" value="TreeGrafter"/>
</dbReference>
<dbReference type="InterPro" id="IPR020904">
    <property type="entry name" value="Sc_DH/Rdtase_CS"/>
</dbReference>
<evidence type="ECO:0000313" key="3">
    <source>
        <dbReference type="EMBL" id="CAD7653106.1"/>
    </source>
</evidence>